<dbReference type="PANTHER" id="PTHR36978">
    <property type="entry name" value="P-LOOP CONTAINING NUCLEOTIDE TRIPHOSPHATE HYDROLASE"/>
    <property type="match status" value="1"/>
</dbReference>
<evidence type="ECO:0000313" key="1">
    <source>
        <dbReference type="EMBL" id="QUC19378.1"/>
    </source>
</evidence>
<name>A0A8E5HQ42_USTVR</name>
<dbReference type="EMBL" id="CP072755">
    <property type="protein sequence ID" value="QUC19378.1"/>
    <property type="molecule type" value="Genomic_DNA"/>
</dbReference>
<accession>A0A8E5HQ42</accession>
<dbReference type="SUPFAM" id="SSF52540">
    <property type="entry name" value="P-loop containing nucleoside triphosphate hydrolases"/>
    <property type="match status" value="1"/>
</dbReference>
<evidence type="ECO:0000313" key="2">
    <source>
        <dbReference type="Proteomes" id="UP000027002"/>
    </source>
</evidence>
<dbReference type="PANTHER" id="PTHR36978:SF4">
    <property type="entry name" value="P-LOOP CONTAINING NUCLEOSIDE TRIPHOSPHATE HYDROLASE PROTEIN"/>
    <property type="match status" value="1"/>
</dbReference>
<dbReference type="InterPro" id="IPR040632">
    <property type="entry name" value="Sulfotransfer_4"/>
</dbReference>
<protein>
    <recommendedName>
        <fullName evidence="3">NAD dependent epimerase/dehydratase</fullName>
    </recommendedName>
</protein>
<dbReference type="OrthoDB" id="408152at2759"/>
<dbReference type="Gene3D" id="3.40.50.300">
    <property type="entry name" value="P-loop containing nucleotide triphosphate hydrolases"/>
    <property type="match status" value="1"/>
</dbReference>
<proteinExistence type="predicted"/>
<dbReference type="GeneID" id="66064397"/>
<dbReference type="RefSeq" id="XP_042997051.1">
    <property type="nucleotide sequence ID" value="XM_043141117.1"/>
</dbReference>
<reference evidence="1" key="1">
    <citation type="submission" date="2020-03" db="EMBL/GenBank/DDBJ databases">
        <title>A mixture of massive structural variations and highly conserved coding sequences in Ustilaginoidea virens genome.</title>
        <authorList>
            <person name="Zhang K."/>
            <person name="Zhao Z."/>
            <person name="Zhang Z."/>
            <person name="Li Y."/>
            <person name="Hsiang T."/>
            <person name="Sun W."/>
        </authorList>
    </citation>
    <scope>NUCLEOTIDE SEQUENCE</scope>
    <source>
        <strain evidence="1">UV-8b</strain>
    </source>
</reference>
<dbReference type="Proteomes" id="UP000027002">
    <property type="component" value="Chromosome 3"/>
</dbReference>
<sequence length="294" mass="33396">MSSTRLTRGVPSRQVPMRVIVHGVHRTGSRSMQTALHQLGLHNCYHMSAVISNLPLDADLWTKALEAKYAGKGDKWTREDWDRLLGESQACVDLPSALFTLELAEAYPEAKIVVLNRDPEKWYDSVCETVYKAMQPDSLLGNLLSIYCAVLDDNHRAFIRLLTAMRKYAMPYDHGKEKEKAIEWFHKRYQDVRDAIPAHRRLEFSVKDGFRPLCEYLGVPVPMIKDGKTGEMVEAPFPHVNDRASFVENMDTRNSTALSRANGQLFTYVSKAFTLGVLSYGGYYAWGKYLAGRL</sequence>
<dbReference type="AlphaFoldDB" id="A0A8E5HQ42"/>
<dbReference type="InterPro" id="IPR027417">
    <property type="entry name" value="P-loop_NTPase"/>
</dbReference>
<gene>
    <name evidence="1" type="ORF">UV8b_03619</name>
</gene>
<evidence type="ECO:0008006" key="3">
    <source>
        <dbReference type="Google" id="ProtNLM"/>
    </source>
</evidence>
<dbReference type="KEGG" id="uvi:66064397"/>
<organism evidence="1 2">
    <name type="scientific">Ustilaginoidea virens</name>
    <name type="common">Rice false smut fungus</name>
    <name type="synonym">Villosiclava virens</name>
    <dbReference type="NCBI Taxonomy" id="1159556"/>
    <lineage>
        <taxon>Eukaryota</taxon>
        <taxon>Fungi</taxon>
        <taxon>Dikarya</taxon>
        <taxon>Ascomycota</taxon>
        <taxon>Pezizomycotina</taxon>
        <taxon>Sordariomycetes</taxon>
        <taxon>Hypocreomycetidae</taxon>
        <taxon>Hypocreales</taxon>
        <taxon>Clavicipitaceae</taxon>
        <taxon>Ustilaginoidea</taxon>
    </lineage>
</organism>
<dbReference type="Pfam" id="PF17784">
    <property type="entry name" value="Sulfotransfer_4"/>
    <property type="match status" value="1"/>
</dbReference>
<keyword evidence="2" id="KW-1185">Reference proteome</keyword>